<dbReference type="Gene3D" id="2.150.10.10">
    <property type="entry name" value="Serralysin-like metalloprotease, C-terminal"/>
    <property type="match status" value="3"/>
</dbReference>
<dbReference type="InterPro" id="IPR011049">
    <property type="entry name" value="Serralysin-like_metalloprot_C"/>
</dbReference>
<evidence type="ECO:0000256" key="2">
    <source>
        <dbReference type="ARBA" id="ARBA00004613"/>
    </source>
</evidence>
<comment type="caution">
    <text evidence="9">The sequence shown here is derived from an EMBL/GenBank/DDBJ whole genome shotgun (WGS) entry which is preliminary data.</text>
</comment>
<reference evidence="9 10" key="1">
    <citation type="submission" date="2019-03" db="EMBL/GenBank/DDBJ databases">
        <title>Genomic Encyclopedia of Type Strains, Phase IV (KMG-IV): sequencing the most valuable type-strain genomes for metagenomic binning, comparative biology and taxonomic classification.</title>
        <authorList>
            <person name="Goeker M."/>
        </authorList>
    </citation>
    <scope>NUCLEOTIDE SEQUENCE [LARGE SCALE GENOMIC DNA]</scope>
    <source>
        <strain evidence="9 10">DSM 104836</strain>
    </source>
</reference>
<dbReference type="SUPFAM" id="SSF51120">
    <property type="entry name" value="beta-Roll"/>
    <property type="match status" value="2"/>
</dbReference>
<dbReference type="PANTHER" id="PTHR38340:SF1">
    <property type="entry name" value="S-LAYER PROTEIN"/>
    <property type="match status" value="1"/>
</dbReference>
<dbReference type="GO" id="GO:0005509">
    <property type="term" value="F:calcium ion binding"/>
    <property type="evidence" value="ECO:0007669"/>
    <property type="project" value="InterPro"/>
</dbReference>
<feature type="compositionally biased region" description="Gly residues" evidence="8">
    <location>
        <begin position="702"/>
        <end position="714"/>
    </location>
</feature>
<evidence type="ECO:0000313" key="9">
    <source>
        <dbReference type="EMBL" id="TCS62770.1"/>
    </source>
</evidence>
<dbReference type="Pfam" id="PF00353">
    <property type="entry name" value="HemolysinCabind"/>
    <property type="match status" value="5"/>
</dbReference>
<proteinExistence type="predicted"/>
<gene>
    <name evidence="9" type="ORF">EDD52_10864</name>
</gene>
<dbReference type="GO" id="GO:0005576">
    <property type="term" value="C:extracellular region"/>
    <property type="evidence" value="ECO:0007669"/>
    <property type="project" value="UniProtKB-SubCell"/>
</dbReference>
<organism evidence="9 10">
    <name type="scientific">Primorskyibacter sedentarius</name>
    <dbReference type="NCBI Taxonomy" id="745311"/>
    <lineage>
        <taxon>Bacteria</taxon>
        <taxon>Pseudomonadati</taxon>
        <taxon>Pseudomonadota</taxon>
        <taxon>Alphaproteobacteria</taxon>
        <taxon>Rhodobacterales</taxon>
        <taxon>Roseobacteraceae</taxon>
        <taxon>Primorskyibacter</taxon>
    </lineage>
</organism>
<keyword evidence="5" id="KW-0677">Repeat</keyword>
<feature type="region of interest" description="Disordered" evidence="8">
    <location>
        <begin position="650"/>
        <end position="715"/>
    </location>
</feature>
<name>A0A4R3JDJ1_9RHOB</name>
<dbReference type="PANTHER" id="PTHR38340">
    <property type="entry name" value="S-LAYER PROTEIN"/>
    <property type="match status" value="1"/>
</dbReference>
<dbReference type="PRINTS" id="PR00313">
    <property type="entry name" value="CABNDNGRPT"/>
</dbReference>
<accession>A0A4R3JDJ1</accession>
<dbReference type="PROSITE" id="PS00330">
    <property type="entry name" value="HEMOLYSIN_CALCIUM"/>
    <property type="match status" value="3"/>
</dbReference>
<protein>
    <submittedName>
        <fullName evidence="9">Hemolysin type calcium-binding protein</fullName>
    </submittedName>
</protein>
<dbReference type="PRINTS" id="PR01488">
    <property type="entry name" value="RTXTOXINA"/>
</dbReference>
<feature type="compositionally biased region" description="Basic and acidic residues" evidence="8">
    <location>
        <begin position="653"/>
        <end position="662"/>
    </location>
</feature>
<evidence type="ECO:0000256" key="4">
    <source>
        <dbReference type="ARBA" id="ARBA00022656"/>
    </source>
</evidence>
<keyword evidence="10" id="KW-1185">Reference proteome</keyword>
<dbReference type="GO" id="GO:0090729">
    <property type="term" value="F:toxin activity"/>
    <property type="evidence" value="ECO:0007669"/>
    <property type="project" value="UniProtKB-KW"/>
</dbReference>
<evidence type="ECO:0000256" key="6">
    <source>
        <dbReference type="ARBA" id="ARBA00023026"/>
    </source>
</evidence>
<dbReference type="Proteomes" id="UP000295696">
    <property type="component" value="Unassembled WGS sequence"/>
</dbReference>
<keyword evidence="3" id="KW-0964">Secreted</keyword>
<dbReference type="InterPro" id="IPR003995">
    <property type="entry name" value="RTX_toxin_determinant-A"/>
</dbReference>
<dbReference type="Gene3D" id="2.60.120.380">
    <property type="match status" value="4"/>
</dbReference>
<evidence type="ECO:0000256" key="5">
    <source>
        <dbReference type="ARBA" id="ARBA00022737"/>
    </source>
</evidence>
<evidence type="ECO:0000256" key="1">
    <source>
        <dbReference type="ARBA" id="ARBA00004370"/>
    </source>
</evidence>
<dbReference type="EMBL" id="SLZU01000008">
    <property type="protein sequence ID" value="TCS62770.1"/>
    <property type="molecule type" value="Genomic_DNA"/>
</dbReference>
<keyword evidence="4" id="KW-0800">Toxin</keyword>
<evidence type="ECO:0000256" key="3">
    <source>
        <dbReference type="ARBA" id="ARBA00022525"/>
    </source>
</evidence>
<dbReference type="OrthoDB" id="733404at2"/>
<keyword evidence="7" id="KW-0472">Membrane</keyword>
<evidence type="ECO:0000256" key="8">
    <source>
        <dbReference type="SAM" id="MobiDB-lite"/>
    </source>
</evidence>
<comment type="subcellular location">
    <subcellularLocation>
        <location evidence="1">Membrane</location>
    </subcellularLocation>
    <subcellularLocation>
        <location evidence="2">Secreted</location>
    </subcellularLocation>
</comment>
<evidence type="ECO:0000313" key="10">
    <source>
        <dbReference type="Proteomes" id="UP000295696"/>
    </source>
</evidence>
<dbReference type="GO" id="GO:0016020">
    <property type="term" value="C:membrane"/>
    <property type="evidence" value="ECO:0007669"/>
    <property type="project" value="UniProtKB-SubCell"/>
</dbReference>
<evidence type="ECO:0000256" key="7">
    <source>
        <dbReference type="ARBA" id="ARBA00023136"/>
    </source>
</evidence>
<sequence>MQIETSDAADNSQTIYSLTVGDRFDGNIGDTYDIDWIAVDLVAGTEYFFSLDETLPVAGFDAYFYLSESDGSVTSAIYDEFENVMVFSPTSSDRYFLDISAFTTGDYAIEMAVDDMPGNATTPATLTPDTTVTGVLQYTDDKDWIAVDLEAGRTYFFSLDDTLPVAPIDSELSVKTPNGAGTAATYDQYYNVLTYSPTVTGRHFVEVTSSFATGGFAVSMGVDDLPGDTTTPATIAVGETFQGNVDYPEDTDWIAVDLVAGTEYIFSLNPDLPVSGIDASFYLMRPNGVTTADSIDSYYDAIIYNPDSSGTYYLAVSSYLETGAYEIQMATDVPAGTNSTAVVIPGEVYEGTYDYQGDEDWIGIDLEYGKTYAIRITGVDAPDPEYVALYSDEYSQAAYLDPYADPPNDEYLIYTVAGTTGRHWIAVYDEYITGEGGYQIEVMLDTANSQATQQTLSDDTPFVDSLDYTADSDWSAMSLKRGEIAVLTLSRAGAGPSMTMKTIENGDEYDSAEVSTSDAEVSLLTARLGSYPMFLDVSADYDPVGAFTVTQTTLGRIAFGDYGSSRIVLQDLTQDAWIDLRGFGAPRLNIDGLGDLQLTEYQYLPGITGATTGAGDDVLIGGYADERFFAGAGNDSVFGLFGQDSIDGGAGDDSIRGGDGNDRLVGGTGDDTVEGGSGNDSTFGAAGNDLLSGERGADWLQGGAGDDTVGGGAGNDTLFGGEGADLLAGNTANDLLKAGDGDDTLQGGSGQDMLYGEDGNDRLVAGGARDILAGGAGSDDLFGGGGDDFLNAGGGFDSVEGGAGADAFYHAGVKSHGRDWIRDFNSGEGDRLVFGGTAVAGDFVVQYSTSSGPGAASIDEAFIRYLPTRQILWTLQDGADLTEISMQVGTEVFDLLG</sequence>
<dbReference type="InterPro" id="IPR050557">
    <property type="entry name" value="RTX_toxin/Mannuronan_C5-epim"/>
</dbReference>
<dbReference type="InterPro" id="IPR001343">
    <property type="entry name" value="Hemolysn_Ca-bd"/>
</dbReference>
<dbReference type="InterPro" id="IPR018511">
    <property type="entry name" value="Hemolysin-typ_Ca-bd_CS"/>
</dbReference>
<dbReference type="AlphaFoldDB" id="A0A4R3JDJ1"/>
<keyword evidence="6" id="KW-0843">Virulence</keyword>
<dbReference type="RefSeq" id="WP_132245358.1">
    <property type="nucleotide sequence ID" value="NZ_SLZU01000008.1"/>
</dbReference>